<keyword evidence="1" id="KW-1133">Transmembrane helix</keyword>
<dbReference type="OrthoDB" id="7565937at2"/>
<keyword evidence="1" id="KW-0472">Membrane</keyword>
<dbReference type="EMBL" id="CP010836">
    <property type="protein sequence ID" value="AJP72313.1"/>
    <property type="molecule type" value="Genomic_DNA"/>
</dbReference>
<evidence type="ECO:0000313" key="2">
    <source>
        <dbReference type="EMBL" id="AJP72313.1"/>
    </source>
</evidence>
<keyword evidence="1" id="KW-0812">Transmembrane</keyword>
<dbReference type="Proteomes" id="UP000032300">
    <property type="component" value="Chromosome"/>
</dbReference>
<evidence type="ECO:0000313" key="3">
    <source>
        <dbReference type="Proteomes" id="UP000032300"/>
    </source>
</evidence>
<feature type="transmembrane region" description="Helical" evidence="1">
    <location>
        <begin position="22"/>
        <end position="44"/>
    </location>
</feature>
<dbReference type="KEGG" id="sphi:TS85_11730"/>
<reference evidence="2 3" key="1">
    <citation type="journal article" date="2015" name="Int. J. Syst. Evol. Microbiol.">
        <title>Sphingomonas hengshuiensis sp. nov., isolated from lake wetland.</title>
        <authorList>
            <person name="Wei S."/>
            <person name="Wang T."/>
            <person name="Liu H."/>
            <person name="Zhang C."/>
            <person name="Guo J."/>
            <person name="Wang Q."/>
            <person name="Liang K."/>
            <person name="Zhang Z."/>
        </authorList>
    </citation>
    <scope>NUCLEOTIDE SEQUENCE [LARGE SCALE GENOMIC DNA]</scope>
    <source>
        <strain evidence="2 3">WHSC-8</strain>
    </source>
</reference>
<feature type="transmembrane region" description="Helical" evidence="1">
    <location>
        <begin position="50"/>
        <end position="71"/>
    </location>
</feature>
<dbReference type="RefSeq" id="WP_044332330.1">
    <property type="nucleotide sequence ID" value="NZ_CP010836.1"/>
</dbReference>
<evidence type="ECO:0000256" key="1">
    <source>
        <dbReference type="SAM" id="Phobius"/>
    </source>
</evidence>
<gene>
    <name evidence="2" type="ORF">TS85_11730</name>
</gene>
<dbReference type="AlphaFoldDB" id="A0A7U4LFI3"/>
<accession>A0A7U4LFI3</accession>
<organism evidence="2 3">
    <name type="scientific">Sphingomonas hengshuiensis</name>
    <dbReference type="NCBI Taxonomy" id="1609977"/>
    <lineage>
        <taxon>Bacteria</taxon>
        <taxon>Pseudomonadati</taxon>
        <taxon>Pseudomonadota</taxon>
        <taxon>Alphaproteobacteria</taxon>
        <taxon>Sphingomonadales</taxon>
        <taxon>Sphingomonadaceae</taxon>
        <taxon>Sphingomonas</taxon>
    </lineage>
</organism>
<feature type="transmembrane region" description="Helical" evidence="1">
    <location>
        <begin position="192"/>
        <end position="213"/>
    </location>
</feature>
<protein>
    <submittedName>
        <fullName evidence="2">Uncharacterized protein</fullName>
    </submittedName>
</protein>
<feature type="transmembrane region" description="Helical" evidence="1">
    <location>
        <begin position="83"/>
        <end position="102"/>
    </location>
</feature>
<keyword evidence="3" id="KW-1185">Reference proteome</keyword>
<proteinExistence type="predicted"/>
<sequence>MIAPGLPGGAASRRSRLRFRHALVWLLIGSLVYAIALAIVLALYPDPMDALAPVIGPSLYLTPVFGMPYLIASARQRGWGRRLVYFTLLLTAAHIVANELAWRNGVVNFPLEPGADAYVNGLITGAIGGSAGSVLAFAGLFAIRIAALTRSTRAIALAGIGVLTTLGAFGMAEGLALSHALELPLRPSRFIFWYECVHLPWQAAFAVFVAWLMRLGRPTGG</sequence>
<feature type="transmembrane region" description="Helical" evidence="1">
    <location>
        <begin position="122"/>
        <end position="142"/>
    </location>
</feature>
<reference evidence="2 3" key="2">
    <citation type="submission" date="2015-02" db="EMBL/GenBank/DDBJ databases">
        <title>The complete genome of Sphingomonas hengshuiensis sp. WHSC-8 isolated from soil of Hengshui Lake.</title>
        <authorList>
            <person name="Wei S."/>
            <person name="Guo J."/>
            <person name="Su C."/>
            <person name="Wu R."/>
            <person name="Zhang Z."/>
            <person name="Liang K."/>
            <person name="Li H."/>
            <person name="Wang T."/>
            <person name="Liu H."/>
            <person name="Zhang C."/>
            <person name="Li Z."/>
            <person name="Wang Q."/>
            <person name="Meng J."/>
        </authorList>
    </citation>
    <scope>NUCLEOTIDE SEQUENCE [LARGE SCALE GENOMIC DNA]</scope>
    <source>
        <strain evidence="2 3">WHSC-8</strain>
    </source>
</reference>
<feature type="transmembrane region" description="Helical" evidence="1">
    <location>
        <begin position="154"/>
        <end position="172"/>
    </location>
</feature>
<name>A0A7U4LFI3_9SPHN</name>